<organism evidence="2">
    <name type="scientific">Rhizophora mucronata</name>
    <name type="common">Asiatic mangrove</name>
    <dbReference type="NCBI Taxonomy" id="61149"/>
    <lineage>
        <taxon>Eukaryota</taxon>
        <taxon>Viridiplantae</taxon>
        <taxon>Streptophyta</taxon>
        <taxon>Embryophyta</taxon>
        <taxon>Tracheophyta</taxon>
        <taxon>Spermatophyta</taxon>
        <taxon>Magnoliopsida</taxon>
        <taxon>eudicotyledons</taxon>
        <taxon>Gunneridae</taxon>
        <taxon>Pentapetalae</taxon>
        <taxon>rosids</taxon>
        <taxon>fabids</taxon>
        <taxon>Malpighiales</taxon>
        <taxon>Rhizophoraceae</taxon>
        <taxon>Rhizophora</taxon>
    </lineage>
</organism>
<dbReference type="AlphaFoldDB" id="A0A2P2QEL8"/>
<feature type="transmembrane region" description="Helical" evidence="1">
    <location>
        <begin position="7"/>
        <end position="24"/>
    </location>
</feature>
<keyword evidence="1" id="KW-0472">Membrane</keyword>
<sequence>MVFNFRIMYLFVYMISLLSALHAVL</sequence>
<reference evidence="2" key="1">
    <citation type="submission" date="2018-02" db="EMBL/GenBank/DDBJ databases">
        <title>Rhizophora mucronata_Transcriptome.</title>
        <authorList>
            <person name="Meera S.P."/>
            <person name="Sreeshan A."/>
            <person name="Augustine A."/>
        </authorList>
    </citation>
    <scope>NUCLEOTIDE SEQUENCE</scope>
    <source>
        <tissue evidence="2">Leaf</tissue>
    </source>
</reference>
<keyword evidence="1" id="KW-0812">Transmembrane</keyword>
<dbReference type="EMBL" id="GGEC01084969">
    <property type="protein sequence ID" value="MBX65453.1"/>
    <property type="molecule type" value="Transcribed_RNA"/>
</dbReference>
<protein>
    <submittedName>
        <fullName evidence="2">Uncharacterized protein</fullName>
    </submittedName>
</protein>
<evidence type="ECO:0000313" key="2">
    <source>
        <dbReference type="EMBL" id="MBX65453.1"/>
    </source>
</evidence>
<keyword evidence="1" id="KW-1133">Transmembrane helix</keyword>
<accession>A0A2P2QEL8</accession>
<evidence type="ECO:0000256" key="1">
    <source>
        <dbReference type="SAM" id="Phobius"/>
    </source>
</evidence>
<proteinExistence type="predicted"/>
<name>A0A2P2QEL8_RHIMU</name>